<dbReference type="SUPFAM" id="SSF142921">
    <property type="entry name" value="WGR domain-like"/>
    <property type="match status" value="1"/>
</dbReference>
<dbReference type="SUPFAM" id="SSF56399">
    <property type="entry name" value="ADP-ribosylation"/>
    <property type="match status" value="1"/>
</dbReference>
<evidence type="ECO:0000256" key="3">
    <source>
        <dbReference type="ARBA" id="ARBA00022679"/>
    </source>
</evidence>
<evidence type="ECO:0000256" key="5">
    <source>
        <dbReference type="ARBA" id="ARBA00023027"/>
    </source>
</evidence>
<sequence>MLNQTDVSGSENKNKFYVLQLLHPVGNNANCYLYTRWGRVGENGQNQLKGPWPSATAIGEFKKQFKAKAAVNWEDRVGMVPRKGASDMCRSSSTIVMTCFLQANILGLVRSLLETTVHISLTLGPTERDYSNEDEPEEKQQAGGSKEAAVIPDSKLEPEIQILAEVIEKPNGDKAKEYGTVRAACEQLSGAYYSYAIHIPSLPMPASHTSHSIIPHDFGRQRPTVIDNATLLKRELELVDALGDMEIASKLISSSIHTDAAGNTVNPLDANFRSLGLTDMRPVRAGSEEFRCLEAYARDTHGATHRHYQVKIEHAYRVERESETRAWNERKFGALHGGERLLLWHGSRTTNFAGILKQGLRIAPPEAPVTGYMFGKGVYFADMMSKVSLQYAFSLYTFGLTFPQVGELLLLKMILTPSASLSNGTGLLLLCEVAAKPFHELMNASYDADKECKANGKLATKGVGRTQPVDWMDAGVALGNEELIGCQMPAGPGKDVSPPGAYLQYNEYIVYDASQIRLKYLLMVKM</sequence>
<dbReference type="AlphaFoldDB" id="A0A9P7GQQ6"/>
<dbReference type="InterPro" id="IPR008893">
    <property type="entry name" value="WGR_domain"/>
</dbReference>
<evidence type="ECO:0000259" key="10">
    <source>
        <dbReference type="PROSITE" id="PS51059"/>
    </source>
</evidence>
<name>A0A9P7GQQ6_9AGAR</name>
<dbReference type="InterPro" id="IPR036930">
    <property type="entry name" value="WGR_dom_sf"/>
</dbReference>
<comment type="catalytic activity">
    <reaction evidence="7">
        <text>NAD(+) + (ADP-D-ribosyl)n-acceptor = nicotinamide + (ADP-D-ribosyl)n+1-acceptor + H(+).</text>
        <dbReference type="EC" id="2.4.2.30"/>
    </reaction>
</comment>
<evidence type="ECO:0000256" key="1">
    <source>
        <dbReference type="ARBA" id="ARBA00004123"/>
    </source>
</evidence>
<evidence type="ECO:0000256" key="9">
    <source>
        <dbReference type="SAM" id="MobiDB-lite"/>
    </source>
</evidence>
<evidence type="ECO:0000313" key="14">
    <source>
        <dbReference type="Proteomes" id="UP000717328"/>
    </source>
</evidence>
<dbReference type="PROSITE" id="PS51977">
    <property type="entry name" value="WGR"/>
    <property type="match status" value="1"/>
</dbReference>
<dbReference type="InterPro" id="IPR004102">
    <property type="entry name" value="Poly(ADP-ribose)pol_reg_dom"/>
</dbReference>
<dbReference type="PROSITE" id="PS51060">
    <property type="entry name" value="PARP_ALPHA_HD"/>
    <property type="match status" value="1"/>
</dbReference>
<reference evidence="13" key="2">
    <citation type="submission" date="2021-10" db="EMBL/GenBank/DDBJ databases">
        <title>Phylogenomics reveals ancestral predisposition of the termite-cultivated fungus Termitomyces towards a domesticated lifestyle.</title>
        <authorList>
            <person name="Auxier B."/>
            <person name="Grum-Grzhimaylo A."/>
            <person name="Cardenas M.E."/>
            <person name="Lodge J.D."/>
            <person name="Laessoe T."/>
            <person name="Pedersen O."/>
            <person name="Smith M.E."/>
            <person name="Kuyper T.W."/>
            <person name="Franco-Molano E.A."/>
            <person name="Baroni T.J."/>
            <person name="Aanen D.K."/>
        </authorList>
    </citation>
    <scope>NUCLEOTIDE SEQUENCE</scope>
    <source>
        <strain evidence="13">D49</strain>
    </source>
</reference>
<accession>A0A9P7GQQ6</accession>
<dbReference type="Gene3D" id="2.20.140.10">
    <property type="entry name" value="WGR domain"/>
    <property type="match status" value="1"/>
</dbReference>
<dbReference type="GO" id="GO:0006302">
    <property type="term" value="P:double-strand break repair"/>
    <property type="evidence" value="ECO:0007669"/>
    <property type="project" value="TreeGrafter"/>
</dbReference>
<dbReference type="Gene3D" id="1.20.142.10">
    <property type="entry name" value="Poly(ADP-ribose) polymerase, regulatory domain"/>
    <property type="match status" value="1"/>
</dbReference>
<reference evidence="13" key="1">
    <citation type="submission" date="2021-02" db="EMBL/GenBank/DDBJ databases">
        <authorList>
            <person name="Nieuwenhuis M."/>
            <person name="Van De Peppel L.J.J."/>
        </authorList>
    </citation>
    <scope>NUCLEOTIDE SEQUENCE</scope>
    <source>
        <strain evidence="13">D49</strain>
    </source>
</reference>
<evidence type="ECO:0000256" key="7">
    <source>
        <dbReference type="ARBA" id="ARBA00033987"/>
    </source>
</evidence>
<keyword evidence="4" id="KW-0548">Nucleotidyltransferase</keyword>
<evidence type="ECO:0000313" key="13">
    <source>
        <dbReference type="EMBL" id="KAG5654274.1"/>
    </source>
</evidence>
<dbReference type="CDD" id="cd01437">
    <property type="entry name" value="parp_like"/>
    <property type="match status" value="1"/>
</dbReference>
<dbReference type="InterPro" id="IPR050800">
    <property type="entry name" value="ARTD/PARP"/>
</dbReference>
<dbReference type="GO" id="GO:0003950">
    <property type="term" value="F:NAD+ poly-ADP-ribosyltransferase activity"/>
    <property type="evidence" value="ECO:0007669"/>
    <property type="project" value="UniProtKB-UniRule"/>
</dbReference>
<dbReference type="Proteomes" id="UP000717328">
    <property type="component" value="Unassembled WGS sequence"/>
</dbReference>
<dbReference type="Pfam" id="PF05406">
    <property type="entry name" value="WGR"/>
    <property type="match status" value="1"/>
</dbReference>
<dbReference type="PROSITE" id="PS51059">
    <property type="entry name" value="PARP_CATALYTIC"/>
    <property type="match status" value="1"/>
</dbReference>
<comment type="subcellular location">
    <subcellularLocation>
        <location evidence="1">Nucleus</location>
    </subcellularLocation>
</comment>
<comment type="caution">
    <text evidence="13">The sequence shown here is derived from an EMBL/GenBank/DDBJ whole genome shotgun (WGS) entry which is preliminary data.</text>
</comment>
<keyword evidence="6" id="KW-0539">Nucleus</keyword>
<evidence type="ECO:0000256" key="6">
    <source>
        <dbReference type="ARBA" id="ARBA00023242"/>
    </source>
</evidence>
<dbReference type="GO" id="GO:1990404">
    <property type="term" value="F:NAD+-protein mono-ADP-ribosyltransferase activity"/>
    <property type="evidence" value="ECO:0007669"/>
    <property type="project" value="TreeGrafter"/>
</dbReference>
<feature type="domain" description="PARP catalytic" evidence="10">
    <location>
        <begin position="266"/>
        <end position="526"/>
    </location>
</feature>
<feature type="domain" description="WGR" evidence="12">
    <location>
        <begin position="1"/>
        <end position="86"/>
    </location>
</feature>
<feature type="domain" description="PARP alpha-helical" evidence="11">
    <location>
        <begin position="102"/>
        <end position="253"/>
    </location>
</feature>
<organism evidence="13 14">
    <name type="scientific">Sphagnurus paluster</name>
    <dbReference type="NCBI Taxonomy" id="117069"/>
    <lineage>
        <taxon>Eukaryota</taxon>
        <taxon>Fungi</taxon>
        <taxon>Dikarya</taxon>
        <taxon>Basidiomycota</taxon>
        <taxon>Agaricomycotina</taxon>
        <taxon>Agaricomycetes</taxon>
        <taxon>Agaricomycetidae</taxon>
        <taxon>Agaricales</taxon>
        <taxon>Tricholomatineae</taxon>
        <taxon>Lyophyllaceae</taxon>
        <taxon>Sphagnurus</taxon>
    </lineage>
</organism>
<evidence type="ECO:0000259" key="11">
    <source>
        <dbReference type="PROSITE" id="PS51060"/>
    </source>
</evidence>
<dbReference type="Pfam" id="PF00644">
    <property type="entry name" value="PARP"/>
    <property type="match status" value="1"/>
</dbReference>
<evidence type="ECO:0000256" key="8">
    <source>
        <dbReference type="RuleBase" id="RU362114"/>
    </source>
</evidence>
<dbReference type="GO" id="GO:0016779">
    <property type="term" value="F:nucleotidyltransferase activity"/>
    <property type="evidence" value="ECO:0007669"/>
    <property type="project" value="UniProtKB-KW"/>
</dbReference>
<dbReference type="Gene3D" id="3.90.228.10">
    <property type="match status" value="1"/>
</dbReference>
<dbReference type="EMBL" id="JABCKI010000013">
    <property type="protein sequence ID" value="KAG5654274.1"/>
    <property type="molecule type" value="Genomic_DNA"/>
</dbReference>
<keyword evidence="14" id="KW-1185">Reference proteome</keyword>
<dbReference type="InterPro" id="IPR012317">
    <property type="entry name" value="Poly(ADP-ribose)pol_cat_dom"/>
</dbReference>
<dbReference type="OrthoDB" id="2017365at2759"/>
<dbReference type="SMART" id="SM00773">
    <property type="entry name" value="WGR"/>
    <property type="match status" value="1"/>
</dbReference>
<dbReference type="Pfam" id="PF02877">
    <property type="entry name" value="PARP_reg"/>
    <property type="match status" value="1"/>
</dbReference>
<gene>
    <name evidence="13" type="ORF">H0H81_005123</name>
</gene>
<proteinExistence type="predicted"/>
<keyword evidence="5 8" id="KW-0520">NAD</keyword>
<protein>
    <recommendedName>
        <fullName evidence="8">Poly [ADP-ribose] polymerase</fullName>
        <shortName evidence="8">PARP</shortName>
        <ecNumber evidence="8">2.4.2.-</ecNumber>
    </recommendedName>
</protein>
<keyword evidence="2 8" id="KW-0328">Glycosyltransferase</keyword>
<dbReference type="PANTHER" id="PTHR10459:SF60">
    <property type="entry name" value="POLY [ADP-RIBOSE] POLYMERASE 2"/>
    <property type="match status" value="1"/>
</dbReference>
<dbReference type="GO" id="GO:0005730">
    <property type="term" value="C:nucleolus"/>
    <property type="evidence" value="ECO:0007669"/>
    <property type="project" value="TreeGrafter"/>
</dbReference>
<dbReference type="PANTHER" id="PTHR10459">
    <property type="entry name" value="DNA LIGASE"/>
    <property type="match status" value="1"/>
</dbReference>
<evidence type="ECO:0000256" key="4">
    <source>
        <dbReference type="ARBA" id="ARBA00022695"/>
    </source>
</evidence>
<dbReference type="GO" id="GO:0070212">
    <property type="term" value="P:protein poly-ADP-ribosylation"/>
    <property type="evidence" value="ECO:0007669"/>
    <property type="project" value="TreeGrafter"/>
</dbReference>
<feature type="region of interest" description="Disordered" evidence="9">
    <location>
        <begin position="126"/>
        <end position="149"/>
    </location>
</feature>
<dbReference type="InterPro" id="IPR036616">
    <property type="entry name" value="Poly(ADP-ribose)pol_reg_dom_sf"/>
</dbReference>
<keyword evidence="3 8" id="KW-0808">Transferase</keyword>
<dbReference type="EC" id="2.4.2.-" evidence="8"/>
<dbReference type="SUPFAM" id="SSF47587">
    <property type="entry name" value="Domain of poly(ADP-ribose) polymerase"/>
    <property type="match status" value="1"/>
</dbReference>
<evidence type="ECO:0000259" key="12">
    <source>
        <dbReference type="PROSITE" id="PS51977"/>
    </source>
</evidence>
<evidence type="ECO:0000256" key="2">
    <source>
        <dbReference type="ARBA" id="ARBA00022676"/>
    </source>
</evidence>